<evidence type="ECO:0000313" key="3">
    <source>
        <dbReference type="Proteomes" id="UP000276985"/>
    </source>
</evidence>
<dbReference type="EMBL" id="KY494864">
    <property type="protein sequence ID" value="ARD70327.1"/>
    <property type="molecule type" value="Genomic_DNA"/>
</dbReference>
<sequence length="111" mass="12243">MLLGNLMRSSLIIWAALVSGCAAGWIQSPSSTTRNLVEDLKLEGFVCKAKWSAIECRQETPYVKKAPKICTSEKGCVEQPGELITNVYLIEQDAYGIPAVRQWVESEPSPN</sequence>
<protein>
    <recommendedName>
        <fullName evidence="4">Secreted protein</fullName>
    </recommendedName>
</protein>
<name>A0A1V0M608_PSEAI</name>
<reference evidence="1" key="1">
    <citation type="submission" date="2017-01" db="EMBL/GenBank/DDBJ databases">
        <title>Complete nucleotide sequence of an IncP-2 blaVIM-2-harboring megaplasmid from Pseudomonas aeruginosa.</title>
        <authorList>
            <person name="Botelho J."/>
            <person name="Grosso F."/>
            <person name="Mabrouk A."/>
            <person name="Peixe L."/>
        </authorList>
    </citation>
    <scope>NUCLEOTIDE SEQUENCE</scope>
    <source>
        <strain evidence="1">FFUP_PS_37</strain>
        <plasmid evidence="1">pJB37</plasmid>
    </source>
</reference>
<keyword evidence="1" id="KW-0614">Plasmid</keyword>
<accession>A0A1V0M608</accession>
<geneLocation type="plasmid" evidence="1">
    <name>pJB37</name>
</geneLocation>
<dbReference type="RefSeq" id="WP_010792691.1">
    <property type="nucleotide sequence ID" value="NZ_CP099961.1"/>
</dbReference>
<dbReference type="AlphaFoldDB" id="A0A1V0M608"/>
<organism evidence="1">
    <name type="scientific">Pseudomonas aeruginosa</name>
    <dbReference type="NCBI Taxonomy" id="287"/>
    <lineage>
        <taxon>Bacteria</taxon>
        <taxon>Pseudomonadati</taxon>
        <taxon>Pseudomonadota</taxon>
        <taxon>Gammaproteobacteria</taxon>
        <taxon>Pseudomonadales</taxon>
        <taxon>Pseudomonadaceae</taxon>
        <taxon>Pseudomonas</taxon>
    </lineage>
</organism>
<evidence type="ECO:0000313" key="2">
    <source>
        <dbReference type="EMBL" id="RTS41163.1"/>
    </source>
</evidence>
<proteinExistence type="predicted"/>
<dbReference type="EMBL" id="RXTL01000037">
    <property type="protein sequence ID" value="RTS41163.1"/>
    <property type="molecule type" value="Genomic_DNA"/>
</dbReference>
<reference evidence="2 3" key="2">
    <citation type="submission" date="2018-12" db="EMBL/GenBank/DDBJ databases">
        <title>Pseudomonas aeruginosa Diversity Panel.</title>
        <authorList>
            <person name="Snesrud E."/>
            <person name="Mcgann P."/>
        </authorList>
    </citation>
    <scope>NUCLEOTIDE SEQUENCE [LARGE SCALE GENOMIC DNA]</scope>
    <source>
        <strain evidence="2 3">MRSN6241</strain>
    </source>
</reference>
<dbReference type="Proteomes" id="UP000276985">
    <property type="component" value="Unassembled WGS sequence"/>
</dbReference>
<evidence type="ECO:0008006" key="4">
    <source>
        <dbReference type="Google" id="ProtNLM"/>
    </source>
</evidence>
<evidence type="ECO:0000313" key="1">
    <source>
        <dbReference type="EMBL" id="ARD70327.1"/>
    </source>
</evidence>
<gene>
    <name evidence="2" type="ORF">DY940_27140</name>
</gene>